<evidence type="ECO:0000259" key="3">
    <source>
        <dbReference type="PROSITE" id="PS50110"/>
    </source>
</evidence>
<feature type="repeat" description="TPR" evidence="2">
    <location>
        <begin position="442"/>
        <end position="475"/>
    </location>
</feature>
<dbReference type="PROSITE" id="PS50005">
    <property type="entry name" value="TPR"/>
    <property type="match status" value="1"/>
</dbReference>
<dbReference type="SUPFAM" id="SSF48452">
    <property type="entry name" value="TPR-like"/>
    <property type="match status" value="2"/>
</dbReference>
<dbReference type="InterPro" id="IPR011717">
    <property type="entry name" value="TPR-4"/>
</dbReference>
<evidence type="ECO:0000256" key="1">
    <source>
        <dbReference type="PROSITE-ProRule" id="PRU00169"/>
    </source>
</evidence>
<accession>A0A562R442</accession>
<dbReference type="GO" id="GO:0042802">
    <property type="term" value="F:identical protein binding"/>
    <property type="evidence" value="ECO:0007669"/>
    <property type="project" value="InterPro"/>
</dbReference>
<dbReference type="RefSeq" id="WP_145651178.1">
    <property type="nucleotide sequence ID" value="NZ_VLLB01000007.1"/>
</dbReference>
<dbReference type="AlphaFoldDB" id="A0A562R442"/>
<dbReference type="GO" id="GO:0000160">
    <property type="term" value="P:phosphorelay signal transduction system"/>
    <property type="evidence" value="ECO:0007669"/>
    <property type="project" value="InterPro"/>
</dbReference>
<dbReference type="Proteomes" id="UP000318431">
    <property type="component" value="Unassembled WGS sequence"/>
</dbReference>
<dbReference type="Pfam" id="PF14559">
    <property type="entry name" value="TPR_19"/>
    <property type="match status" value="1"/>
</dbReference>
<keyword evidence="5" id="KW-1185">Reference proteome</keyword>
<comment type="caution">
    <text evidence="4">The sequence shown here is derived from an EMBL/GenBank/DDBJ whole genome shotgun (WGS) entry which is preliminary data.</text>
</comment>
<dbReference type="PANTHER" id="PTHR43228:SF1">
    <property type="entry name" value="TWO-COMPONENT RESPONSE REGULATOR ARR22"/>
    <property type="match status" value="1"/>
</dbReference>
<dbReference type="Gene3D" id="3.40.50.2300">
    <property type="match status" value="1"/>
</dbReference>
<dbReference type="Pfam" id="PF07721">
    <property type="entry name" value="TPR_4"/>
    <property type="match status" value="1"/>
</dbReference>
<dbReference type="InterPro" id="IPR052048">
    <property type="entry name" value="ST_Response_Regulator"/>
</dbReference>
<dbReference type="SUPFAM" id="SSF52172">
    <property type="entry name" value="CheY-like"/>
    <property type="match status" value="1"/>
</dbReference>
<dbReference type="InterPro" id="IPR011990">
    <property type="entry name" value="TPR-like_helical_dom_sf"/>
</dbReference>
<protein>
    <submittedName>
        <fullName evidence="4">Tetratricopeptide repeat protein</fullName>
    </submittedName>
</protein>
<dbReference type="OrthoDB" id="7298659at2"/>
<evidence type="ECO:0000256" key="2">
    <source>
        <dbReference type="PROSITE-ProRule" id="PRU00339"/>
    </source>
</evidence>
<dbReference type="SMART" id="SM00448">
    <property type="entry name" value="REC"/>
    <property type="match status" value="1"/>
</dbReference>
<reference evidence="4 5" key="1">
    <citation type="journal article" date="2015" name="Stand. Genomic Sci.">
        <title>Genomic Encyclopedia of Bacterial and Archaeal Type Strains, Phase III: the genomes of soil and plant-associated and newly described type strains.</title>
        <authorList>
            <person name="Whitman W.B."/>
            <person name="Woyke T."/>
            <person name="Klenk H.P."/>
            <person name="Zhou Y."/>
            <person name="Lilburn T.G."/>
            <person name="Beck B.J."/>
            <person name="De Vos P."/>
            <person name="Vandamme P."/>
            <person name="Eisen J.A."/>
            <person name="Garrity G."/>
            <person name="Hugenholtz P."/>
            <person name="Kyrpides N.C."/>
        </authorList>
    </citation>
    <scope>NUCLEOTIDE SEQUENCE [LARGE SCALE GENOMIC DNA]</scope>
    <source>
        <strain evidence="4 5">CGMCC 1.10822</strain>
    </source>
</reference>
<dbReference type="InterPro" id="IPR001789">
    <property type="entry name" value="Sig_transdc_resp-reg_receiver"/>
</dbReference>
<name>A0A562R442_9BURK</name>
<feature type="domain" description="Response regulatory" evidence="3">
    <location>
        <begin position="8"/>
        <end position="127"/>
    </location>
</feature>
<dbReference type="InterPro" id="IPR019734">
    <property type="entry name" value="TPR_rpt"/>
</dbReference>
<gene>
    <name evidence="4" type="ORF">IP91_03977</name>
</gene>
<organism evidence="4 5">
    <name type="scientific">Pseudoduganella lurida</name>
    <dbReference type="NCBI Taxonomy" id="1036180"/>
    <lineage>
        <taxon>Bacteria</taxon>
        <taxon>Pseudomonadati</taxon>
        <taxon>Pseudomonadota</taxon>
        <taxon>Betaproteobacteria</taxon>
        <taxon>Burkholderiales</taxon>
        <taxon>Oxalobacteraceae</taxon>
        <taxon>Telluria group</taxon>
        <taxon>Pseudoduganella</taxon>
    </lineage>
</organism>
<dbReference type="Gene3D" id="1.25.40.10">
    <property type="entry name" value="Tetratricopeptide repeat domain"/>
    <property type="match status" value="2"/>
</dbReference>
<keyword evidence="2" id="KW-0802">TPR repeat</keyword>
<sequence length="548" mass="59436">MAELKGLTALLIEPHAGMRANLQNMLNLLGLGRVDAATSAQAAIRALATRSVDLILCEYELEGGQDGQQLLEDLRQQGLITPATLFFMVTAEGQLSKVTSVAELAPDDYVLKPFKADTLLARIERALDRRAALLPVQLLLEEGEHRAAIETATRDEEALPRYKADFMRLRAETHVLLGEPEQAEHLYAALWDERALPWARLGQAQTLAQRGHVDEARTMLADLLGKNDRYLAAYDSLARVHEEAGQLAEAQAVLSDAAQLSPHVVGRLRRLGEVALEAGDADAAERALKQVLQRARHSEFRNPEDHARLAQSLLKKGDAAGAESVIRDMERALANRENTPVCAAIATAMLLEATGATEGLDAALDTALAGARTATGLSVGMKLELARTCLATGREQQAAEVMRNVMASTGGGVPMARAMRLLEQIGKGDMAARLARESRNEVAAMVSQGAAHARAGDYRSAVETMLDAVRKLPDNPQVVFNAAVAVLKYLEREGWNEKLGTKGMELVASLRRLDPGNPRLAALGGLQEELLRKYNVRPGRRILVRQQA</sequence>
<evidence type="ECO:0000313" key="5">
    <source>
        <dbReference type="Proteomes" id="UP000318431"/>
    </source>
</evidence>
<proteinExistence type="predicted"/>
<comment type="caution">
    <text evidence="1">Lacks conserved residue(s) required for the propagation of feature annotation.</text>
</comment>
<dbReference type="InterPro" id="IPR011006">
    <property type="entry name" value="CheY-like_superfamily"/>
</dbReference>
<dbReference type="Pfam" id="PF00072">
    <property type="entry name" value="Response_reg"/>
    <property type="match status" value="1"/>
</dbReference>
<evidence type="ECO:0000313" key="4">
    <source>
        <dbReference type="EMBL" id="TWI63136.1"/>
    </source>
</evidence>
<dbReference type="EMBL" id="VLLB01000007">
    <property type="protein sequence ID" value="TWI63136.1"/>
    <property type="molecule type" value="Genomic_DNA"/>
</dbReference>
<dbReference type="PROSITE" id="PS50110">
    <property type="entry name" value="RESPONSE_REGULATORY"/>
    <property type="match status" value="1"/>
</dbReference>
<dbReference type="PANTHER" id="PTHR43228">
    <property type="entry name" value="TWO-COMPONENT RESPONSE REGULATOR"/>
    <property type="match status" value="1"/>
</dbReference>